<comment type="subcellular location">
    <subcellularLocation>
        <location evidence="1">Cell projection</location>
        <location evidence="1">Cilium membrane</location>
        <topology evidence="1">Multi-pass membrane protein</topology>
    </subcellularLocation>
</comment>
<evidence type="ECO:0000313" key="13">
    <source>
        <dbReference type="EMBL" id="OWF53549.1"/>
    </source>
</evidence>
<reference evidence="13 14" key="1">
    <citation type="journal article" date="2017" name="Nat. Ecol. Evol.">
        <title>Scallop genome provides insights into evolution of bilaterian karyotype and development.</title>
        <authorList>
            <person name="Wang S."/>
            <person name="Zhang J."/>
            <person name="Jiao W."/>
            <person name="Li J."/>
            <person name="Xun X."/>
            <person name="Sun Y."/>
            <person name="Guo X."/>
            <person name="Huan P."/>
            <person name="Dong B."/>
            <person name="Zhang L."/>
            <person name="Hu X."/>
            <person name="Sun X."/>
            <person name="Wang J."/>
            <person name="Zhao C."/>
            <person name="Wang Y."/>
            <person name="Wang D."/>
            <person name="Huang X."/>
            <person name="Wang R."/>
            <person name="Lv J."/>
            <person name="Li Y."/>
            <person name="Zhang Z."/>
            <person name="Liu B."/>
            <person name="Lu W."/>
            <person name="Hui Y."/>
            <person name="Liang J."/>
            <person name="Zhou Z."/>
            <person name="Hou R."/>
            <person name="Li X."/>
            <person name="Liu Y."/>
            <person name="Li H."/>
            <person name="Ning X."/>
            <person name="Lin Y."/>
            <person name="Zhao L."/>
            <person name="Xing Q."/>
            <person name="Dou J."/>
            <person name="Li Y."/>
            <person name="Mao J."/>
            <person name="Guo H."/>
            <person name="Dou H."/>
            <person name="Li T."/>
            <person name="Mu C."/>
            <person name="Jiang W."/>
            <person name="Fu Q."/>
            <person name="Fu X."/>
            <person name="Miao Y."/>
            <person name="Liu J."/>
            <person name="Yu Q."/>
            <person name="Li R."/>
            <person name="Liao H."/>
            <person name="Li X."/>
            <person name="Kong Y."/>
            <person name="Jiang Z."/>
            <person name="Chourrout D."/>
            <person name="Li R."/>
            <person name="Bao Z."/>
        </authorList>
    </citation>
    <scope>NUCLEOTIDE SEQUENCE [LARGE SCALE GENOMIC DNA]</scope>
    <source>
        <strain evidence="13 14">PY_sf001</strain>
    </source>
</reference>
<gene>
    <name evidence="13" type="ORF">KP79_PYT13662</name>
</gene>
<evidence type="ECO:0000256" key="1">
    <source>
        <dbReference type="ARBA" id="ARBA00004272"/>
    </source>
</evidence>
<evidence type="ECO:0000313" key="14">
    <source>
        <dbReference type="Proteomes" id="UP000242188"/>
    </source>
</evidence>
<keyword evidence="5 12" id="KW-0812">Transmembrane</keyword>
<evidence type="ECO:0000256" key="5">
    <source>
        <dbReference type="ARBA" id="ARBA00022692"/>
    </source>
</evidence>
<keyword evidence="9" id="KW-0325">Glycoprotein</keyword>
<dbReference type="PANTHER" id="PTHR14605">
    <property type="entry name" value="CHST5 PROTEIN"/>
    <property type="match status" value="1"/>
</dbReference>
<evidence type="ECO:0000256" key="3">
    <source>
        <dbReference type="ARBA" id="ARBA00015087"/>
    </source>
</evidence>
<comment type="caution">
    <text evidence="13">The sequence shown here is derived from an EMBL/GenBank/DDBJ whole genome shotgun (WGS) entry which is preliminary data.</text>
</comment>
<dbReference type="AlphaFoldDB" id="A0A210QXP9"/>
<dbReference type="Proteomes" id="UP000242188">
    <property type="component" value="Unassembled WGS sequence"/>
</dbReference>
<comment type="similarity">
    <text evidence="2">Belongs to the TMEM231 family.</text>
</comment>
<dbReference type="EMBL" id="NEDP02001335">
    <property type="protein sequence ID" value="OWF53549.1"/>
    <property type="molecule type" value="Genomic_DNA"/>
</dbReference>
<name>A0A210QXP9_MIZYE</name>
<dbReference type="PANTHER" id="PTHR14605:SF1">
    <property type="entry name" value="TRANSMEMBRANE PROTEIN 231"/>
    <property type="match status" value="1"/>
</dbReference>
<keyword evidence="4" id="KW-1003">Cell membrane</keyword>
<dbReference type="OrthoDB" id="426438at2759"/>
<dbReference type="GO" id="GO:0060170">
    <property type="term" value="C:ciliary membrane"/>
    <property type="evidence" value="ECO:0007669"/>
    <property type="project" value="UniProtKB-SubCell"/>
</dbReference>
<dbReference type="InterPro" id="IPR019306">
    <property type="entry name" value="TMEM231"/>
</dbReference>
<keyword evidence="10" id="KW-0966">Cell projection</keyword>
<evidence type="ECO:0000256" key="2">
    <source>
        <dbReference type="ARBA" id="ARBA00009082"/>
    </source>
</evidence>
<accession>A0A210QXP9</accession>
<protein>
    <recommendedName>
        <fullName evidence="3">Transmembrane protein 231</fullName>
    </recommendedName>
</protein>
<evidence type="ECO:0000256" key="4">
    <source>
        <dbReference type="ARBA" id="ARBA00022475"/>
    </source>
</evidence>
<dbReference type="GO" id="GO:0032880">
    <property type="term" value="P:regulation of protein localization"/>
    <property type="evidence" value="ECO:0007669"/>
    <property type="project" value="TreeGrafter"/>
</dbReference>
<evidence type="ECO:0000256" key="6">
    <source>
        <dbReference type="ARBA" id="ARBA00022989"/>
    </source>
</evidence>
<sequence length="314" mass="36682">MAVYEVFAHPELRRYKTHLCTKATLLMFVVLFVTFIPPLFVVYRSYGFWIKEDYYRETPRVLFKKELILTLELANPSNAGLSYLTYSTFQRYNELQQQNLRVPVIQSREDDANGDGKNDGLVMKIEMPLLDTEAVTGIKLLLFFDYRLERFSSFGMESMSYINHDSVKPGAMYEVFGDLRIKQKQALDHKGLDTRFNSSIVDSTSAYAEAYQFSTIFGNYAQRNVTTVLNAPYSVWTSGRGAGQPFVFNSNIFYTEDVFLYTPGFWYMIKWGWVQYVSVLLLFLFVFDRIKIFIFQNQLVNTIVEKPWKTDKFS</sequence>
<evidence type="ECO:0000256" key="9">
    <source>
        <dbReference type="ARBA" id="ARBA00023180"/>
    </source>
</evidence>
<dbReference type="STRING" id="6573.A0A210QXP9"/>
<keyword evidence="6 12" id="KW-1133">Transmembrane helix</keyword>
<evidence type="ECO:0000256" key="12">
    <source>
        <dbReference type="SAM" id="Phobius"/>
    </source>
</evidence>
<comment type="function">
    <text evidence="11">Transmembrane component of the tectonic-like complex, a complex localized at the transition zone of primary cilia and acting as a barrier that prevents diffusion of transmembrane proteins between the cilia and plasma membranes. Required for ciliogenesis and sonic hedgehog/SHH signaling.</text>
</comment>
<keyword evidence="7" id="KW-0969">Cilium</keyword>
<feature type="transmembrane region" description="Helical" evidence="12">
    <location>
        <begin position="23"/>
        <end position="43"/>
    </location>
</feature>
<evidence type="ECO:0000256" key="10">
    <source>
        <dbReference type="ARBA" id="ARBA00023273"/>
    </source>
</evidence>
<proteinExistence type="inferred from homology"/>
<evidence type="ECO:0000256" key="11">
    <source>
        <dbReference type="ARBA" id="ARBA00024803"/>
    </source>
</evidence>
<evidence type="ECO:0000256" key="8">
    <source>
        <dbReference type="ARBA" id="ARBA00023136"/>
    </source>
</evidence>
<keyword evidence="8 12" id="KW-0472">Membrane</keyword>
<dbReference type="GO" id="GO:0060271">
    <property type="term" value="P:cilium assembly"/>
    <property type="evidence" value="ECO:0007669"/>
    <property type="project" value="TreeGrafter"/>
</dbReference>
<feature type="transmembrane region" description="Helical" evidence="12">
    <location>
        <begin position="265"/>
        <end position="287"/>
    </location>
</feature>
<dbReference type="GO" id="GO:0035869">
    <property type="term" value="C:ciliary transition zone"/>
    <property type="evidence" value="ECO:0007669"/>
    <property type="project" value="TreeGrafter"/>
</dbReference>
<organism evidence="13 14">
    <name type="scientific">Mizuhopecten yessoensis</name>
    <name type="common">Japanese scallop</name>
    <name type="synonym">Patinopecten yessoensis</name>
    <dbReference type="NCBI Taxonomy" id="6573"/>
    <lineage>
        <taxon>Eukaryota</taxon>
        <taxon>Metazoa</taxon>
        <taxon>Spiralia</taxon>
        <taxon>Lophotrochozoa</taxon>
        <taxon>Mollusca</taxon>
        <taxon>Bivalvia</taxon>
        <taxon>Autobranchia</taxon>
        <taxon>Pteriomorphia</taxon>
        <taxon>Pectinida</taxon>
        <taxon>Pectinoidea</taxon>
        <taxon>Pectinidae</taxon>
        <taxon>Mizuhopecten</taxon>
    </lineage>
</organism>
<evidence type="ECO:0000256" key="7">
    <source>
        <dbReference type="ARBA" id="ARBA00023069"/>
    </source>
</evidence>
<keyword evidence="14" id="KW-1185">Reference proteome</keyword>
<dbReference type="Pfam" id="PF10149">
    <property type="entry name" value="TM231"/>
    <property type="match status" value="1"/>
</dbReference>